<dbReference type="NCBIfam" id="TIGR00556">
    <property type="entry name" value="pantethn_trn"/>
    <property type="match status" value="1"/>
</dbReference>
<feature type="binding site" evidence="8">
    <location>
        <position position="58"/>
    </location>
    <ligand>
        <name>Mg(2+)</name>
        <dbReference type="ChEBI" id="CHEBI:18420"/>
    </ligand>
</feature>
<comment type="caution">
    <text evidence="10">The sequence shown here is derived from an EMBL/GenBank/DDBJ whole genome shotgun (WGS) entry which is preliminary data.</text>
</comment>
<evidence type="ECO:0000313" key="10">
    <source>
        <dbReference type="EMBL" id="KRL88281.1"/>
    </source>
</evidence>
<keyword evidence="8" id="KW-0963">Cytoplasm</keyword>
<dbReference type="InterPro" id="IPR008278">
    <property type="entry name" value="4-PPantetheinyl_Trfase_dom"/>
</dbReference>
<feature type="binding site" evidence="8">
    <location>
        <position position="8"/>
    </location>
    <ligand>
        <name>Mg(2+)</name>
        <dbReference type="ChEBI" id="CHEBI:18420"/>
    </ligand>
</feature>
<gene>
    <name evidence="8" type="primary">acpS</name>
    <name evidence="10" type="ORF">FC43_GL000213</name>
</gene>
<dbReference type="GeneID" id="82934268"/>
<evidence type="ECO:0000256" key="2">
    <source>
        <dbReference type="ARBA" id="ARBA00022679"/>
    </source>
</evidence>
<comment type="similarity">
    <text evidence="8">Belongs to the P-Pant transferase superfamily. AcpS family.</text>
</comment>
<keyword evidence="2 8" id="KW-0808">Transferase</keyword>
<evidence type="ECO:0000256" key="7">
    <source>
        <dbReference type="ARBA" id="ARBA00023160"/>
    </source>
</evidence>
<keyword evidence="3 8" id="KW-0479">Metal-binding</keyword>
<dbReference type="GO" id="GO:0008897">
    <property type="term" value="F:holo-[acyl-carrier-protein] synthase activity"/>
    <property type="evidence" value="ECO:0007669"/>
    <property type="project" value="UniProtKB-UniRule"/>
</dbReference>
<comment type="cofactor">
    <cofactor evidence="8">
        <name>Mg(2+)</name>
        <dbReference type="ChEBI" id="CHEBI:18420"/>
    </cofactor>
</comment>
<dbReference type="EMBL" id="AZFK01000077">
    <property type="protein sequence ID" value="KRL88281.1"/>
    <property type="molecule type" value="Genomic_DNA"/>
</dbReference>
<keyword evidence="6 8" id="KW-0443">Lipid metabolism</keyword>
<proteinExistence type="inferred from homology"/>
<name>A0A0R1U4X5_9LACO</name>
<comment type="function">
    <text evidence="8">Transfers the 4'-phosphopantetheine moiety from coenzyme A to a Ser of acyl-carrier-protein.</text>
</comment>
<keyword evidence="1 8" id="KW-0444">Lipid biosynthesis</keyword>
<dbReference type="InterPro" id="IPR004568">
    <property type="entry name" value="Ppantetheine-prot_Trfase_dom"/>
</dbReference>
<keyword evidence="5 8" id="KW-0460">Magnesium</keyword>
<comment type="catalytic activity">
    <reaction evidence="8">
        <text>apo-[ACP] + CoA = holo-[ACP] + adenosine 3',5'-bisphosphate + H(+)</text>
        <dbReference type="Rhea" id="RHEA:12068"/>
        <dbReference type="Rhea" id="RHEA-COMP:9685"/>
        <dbReference type="Rhea" id="RHEA-COMP:9690"/>
        <dbReference type="ChEBI" id="CHEBI:15378"/>
        <dbReference type="ChEBI" id="CHEBI:29999"/>
        <dbReference type="ChEBI" id="CHEBI:57287"/>
        <dbReference type="ChEBI" id="CHEBI:58343"/>
        <dbReference type="ChEBI" id="CHEBI:64479"/>
        <dbReference type="EC" id="2.7.8.7"/>
    </reaction>
</comment>
<dbReference type="GO" id="GO:0006633">
    <property type="term" value="P:fatty acid biosynthetic process"/>
    <property type="evidence" value="ECO:0007669"/>
    <property type="project" value="UniProtKB-UniRule"/>
</dbReference>
<dbReference type="InterPro" id="IPR002582">
    <property type="entry name" value="ACPS"/>
</dbReference>
<dbReference type="InterPro" id="IPR037143">
    <property type="entry name" value="4-PPantetheinyl_Trfase_dom_sf"/>
</dbReference>
<sequence>MIVGTGTDIQDLAPVERALARNDQFLKRVLTPQEQAQAQQLHGQRLVEYVGGRWATKEAFSKAWGTGIGKQVGFQDIEVLNNARGKPEVTRSPHSGTVWVSISHTNALALSFVILERSENA</sequence>
<dbReference type="EC" id="2.7.8.7" evidence="8"/>
<dbReference type="GO" id="GO:0000287">
    <property type="term" value="F:magnesium ion binding"/>
    <property type="evidence" value="ECO:0007669"/>
    <property type="project" value="UniProtKB-UniRule"/>
</dbReference>
<dbReference type="GO" id="GO:0005737">
    <property type="term" value="C:cytoplasm"/>
    <property type="evidence" value="ECO:0007669"/>
    <property type="project" value="UniProtKB-SubCell"/>
</dbReference>
<evidence type="ECO:0000256" key="4">
    <source>
        <dbReference type="ARBA" id="ARBA00022832"/>
    </source>
</evidence>
<dbReference type="AlphaFoldDB" id="A0A0R1U4X5"/>
<dbReference type="HAMAP" id="MF_00101">
    <property type="entry name" value="AcpS"/>
    <property type="match status" value="1"/>
</dbReference>
<evidence type="ECO:0000259" key="9">
    <source>
        <dbReference type="Pfam" id="PF01648"/>
    </source>
</evidence>
<evidence type="ECO:0000313" key="11">
    <source>
        <dbReference type="Proteomes" id="UP000050816"/>
    </source>
</evidence>
<dbReference type="Proteomes" id="UP000050816">
    <property type="component" value="Unassembled WGS sequence"/>
</dbReference>
<evidence type="ECO:0000256" key="5">
    <source>
        <dbReference type="ARBA" id="ARBA00022842"/>
    </source>
</evidence>
<dbReference type="Pfam" id="PF01648">
    <property type="entry name" value="ACPS"/>
    <property type="match status" value="1"/>
</dbReference>
<dbReference type="RefSeq" id="WP_019206530.1">
    <property type="nucleotide sequence ID" value="NZ_AZFK01000077.1"/>
</dbReference>
<protein>
    <recommendedName>
        <fullName evidence="8">Holo-[acyl-carrier-protein] synthase</fullName>
        <shortName evidence="8">Holo-ACP synthase</shortName>
        <ecNumber evidence="8">2.7.8.7</ecNumber>
    </recommendedName>
    <alternativeName>
        <fullName evidence="8">4'-phosphopantetheinyl transferase AcpS</fullName>
    </alternativeName>
</protein>
<dbReference type="Gene3D" id="3.90.470.20">
    <property type="entry name" value="4'-phosphopantetheinyl transferase domain"/>
    <property type="match status" value="1"/>
</dbReference>
<keyword evidence="4 8" id="KW-0276">Fatty acid metabolism</keyword>
<accession>A0A0R1U4X5</accession>
<organism evidence="10 11">
    <name type="scientific">Limosilactobacillus ingluviei DSM 15946</name>
    <dbReference type="NCBI Taxonomy" id="1423760"/>
    <lineage>
        <taxon>Bacteria</taxon>
        <taxon>Bacillati</taxon>
        <taxon>Bacillota</taxon>
        <taxon>Bacilli</taxon>
        <taxon>Lactobacillales</taxon>
        <taxon>Lactobacillaceae</taxon>
        <taxon>Limosilactobacillus</taxon>
    </lineage>
</organism>
<keyword evidence="7 8" id="KW-0275">Fatty acid biosynthesis</keyword>
<evidence type="ECO:0000256" key="3">
    <source>
        <dbReference type="ARBA" id="ARBA00022723"/>
    </source>
</evidence>
<evidence type="ECO:0000256" key="8">
    <source>
        <dbReference type="HAMAP-Rule" id="MF_00101"/>
    </source>
</evidence>
<dbReference type="SUPFAM" id="SSF56214">
    <property type="entry name" value="4'-phosphopantetheinyl transferase"/>
    <property type="match status" value="1"/>
</dbReference>
<comment type="subcellular location">
    <subcellularLocation>
        <location evidence="8">Cytoplasm</location>
    </subcellularLocation>
</comment>
<reference evidence="10 11" key="1">
    <citation type="journal article" date="2015" name="Genome Announc.">
        <title>Expanding the biotechnology potential of lactobacilli through comparative genomics of 213 strains and associated genera.</title>
        <authorList>
            <person name="Sun Z."/>
            <person name="Harris H.M."/>
            <person name="McCann A."/>
            <person name="Guo C."/>
            <person name="Argimon S."/>
            <person name="Zhang W."/>
            <person name="Yang X."/>
            <person name="Jeffery I.B."/>
            <person name="Cooney J.C."/>
            <person name="Kagawa T.F."/>
            <person name="Liu W."/>
            <person name="Song Y."/>
            <person name="Salvetti E."/>
            <person name="Wrobel A."/>
            <person name="Rasinkangas P."/>
            <person name="Parkhill J."/>
            <person name="Rea M.C."/>
            <person name="O'Sullivan O."/>
            <person name="Ritari J."/>
            <person name="Douillard F.P."/>
            <person name="Paul Ross R."/>
            <person name="Yang R."/>
            <person name="Briner A.E."/>
            <person name="Felis G.E."/>
            <person name="de Vos W.M."/>
            <person name="Barrangou R."/>
            <person name="Klaenhammer T.R."/>
            <person name="Caufield P.W."/>
            <person name="Cui Y."/>
            <person name="Zhang H."/>
            <person name="O'Toole P.W."/>
        </authorList>
    </citation>
    <scope>NUCLEOTIDE SEQUENCE [LARGE SCALE GENOMIC DNA]</scope>
    <source>
        <strain evidence="10 11">DSM 15946</strain>
    </source>
</reference>
<dbReference type="PATRIC" id="fig|1423760.3.peg.230"/>
<evidence type="ECO:0000256" key="1">
    <source>
        <dbReference type="ARBA" id="ARBA00022516"/>
    </source>
</evidence>
<dbReference type="NCBIfam" id="TIGR00516">
    <property type="entry name" value="acpS"/>
    <property type="match status" value="1"/>
</dbReference>
<feature type="domain" description="4'-phosphopantetheinyl transferase" evidence="9">
    <location>
        <begin position="5"/>
        <end position="109"/>
    </location>
</feature>
<evidence type="ECO:0000256" key="6">
    <source>
        <dbReference type="ARBA" id="ARBA00023098"/>
    </source>
</evidence>